<dbReference type="PANTHER" id="PTHR30319">
    <property type="entry name" value="PHENYLACETIC ACID REGULATOR-RELATED TRANSCRIPTIONAL REPRESSOR"/>
    <property type="match status" value="1"/>
</dbReference>
<dbReference type="Gene3D" id="1.20.58.1460">
    <property type="match status" value="1"/>
</dbReference>
<evidence type="ECO:0000259" key="2">
    <source>
        <dbReference type="Pfam" id="PF20803"/>
    </source>
</evidence>
<dbReference type="InterPro" id="IPR013225">
    <property type="entry name" value="PaaX_C"/>
</dbReference>
<dbReference type="InterPro" id="IPR036388">
    <property type="entry name" value="WH-like_DNA-bd_sf"/>
</dbReference>
<dbReference type="Gene3D" id="1.10.10.10">
    <property type="entry name" value="Winged helix-like DNA-binding domain superfamily/Winged helix DNA-binding domain"/>
    <property type="match status" value="1"/>
</dbReference>
<dbReference type="InterPro" id="IPR048846">
    <property type="entry name" value="PaaX-like_central"/>
</dbReference>
<organism evidence="3 4">
    <name type="scientific">Prescottella agglutinans</name>
    <dbReference type="NCBI Taxonomy" id="1644129"/>
    <lineage>
        <taxon>Bacteria</taxon>
        <taxon>Bacillati</taxon>
        <taxon>Actinomycetota</taxon>
        <taxon>Actinomycetes</taxon>
        <taxon>Mycobacteriales</taxon>
        <taxon>Nocardiaceae</taxon>
        <taxon>Prescottella</taxon>
    </lineage>
</organism>
<dbReference type="PIRSF" id="PIRSF020623">
    <property type="entry name" value="PaaX"/>
    <property type="match status" value="1"/>
</dbReference>
<accession>A0ABT6M5Z4</accession>
<proteinExistence type="predicted"/>
<evidence type="ECO:0000313" key="4">
    <source>
        <dbReference type="Proteomes" id="UP001160334"/>
    </source>
</evidence>
<dbReference type="Proteomes" id="UP001160334">
    <property type="component" value="Unassembled WGS sequence"/>
</dbReference>
<keyword evidence="4" id="KW-1185">Reference proteome</keyword>
<dbReference type="Pfam" id="PF08223">
    <property type="entry name" value="PaaX_C"/>
    <property type="match status" value="1"/>
</dbReference>
<protein>
    <submittedName>
        <fullName evidence="3">Phenylacetic acid degradation operon negative regulatory protein</fullName>
    </submittedName>
</protein>
<dbReference type="InterPro" id="IPR011965">
    <property type="entry name" value="PaaX_trns_reg"/>
</dbReference>
<evidence type="ECO:0000313" key="3">
    <source>
        <dbReference type="EMBL" id="MDH6279727.1"/>
    </source>
</evidence>
<dbReference type="RefSeq" id="WP_280759109.1">
    <property type="nucleotide sequence ID" value="NZ_JARXVC010000002.1"/>
</dbReference>
<feature type="domain" description="Transcriptional repressor PaaX-like central Cas2-like" evidence="2">
    <location>
        <begin position="98"/>
        <end position="173"/>
    </location>
</feature>
<sequence>MSESGDHTVEVPTRVLVESMVRGDATIDANELYSVANALGMTDQQVRLCIRRLVTDGQFTQEGRGRRAVLRASKEVESSIAPNVEFVQYMFAQDRGDAPWDGTWHLVAFAIPEAARHARDAMRDGIMHLGGAPIQGGLYVSPNPWEPHVRALASTLDVADNVTFCTTSDLTVGGAEDPRAIAAGLWPLDSIASGHAKLVGIAQQRLLRLRNTTELTQTEAITIAIELASEFTRAMTPDPLLPPELLPHPWPGTHARALTAECWSILLSQHPSPARPRLFRSYGDVVQHVTDQAPRQTP</sequence>
<dbReference type="Gene3D" id="3.30.70.2650">
    <property type="match status" value="1"/>
</dbReference>
<dbReference type="EMBL" id="JARXVC010000002">
    <property type="protein sequence ID" value="MDH6279727.1"/>
    <property type="molecule type" value="Genomic_DNA"/>
</dbReference>
<gene>
    <name evidence="3" type="ORF">M2280_000936</name>
</gene>
<feature type="domain" description="Transcriptional repressor PaaX-like C-terminal" evidence="1">
    <location>
        <begin position="186"/>
        <end position="263"/>
    </location>
</feature>
<reference evidence="3 4" key="1">
    <citation type="submission" date="2023-04" db="EMBL/GenBank/DDBJ databases">
        <title>Forest soil microbial communities from Buena Vista Peninsula, Colon Province, Panama.</title>
        <authorList>
            <person name="Bouskill N."/>
        </authorList>
    </citation>
    <scope>NUCLEOTIDE SEQUENCE [LARGE SCALE GENOMIC DNA]</scope>
    <source>
        <strain evidence="3 4">CFH S0262</strain>
    </source>
</reference>
<name>A0ABT6M5Z4_9NOCA</name>
<dbReference type="PANTHER" id="PTHR30319:SF1">
    <property type="entry name" value="TRANSCRIPTIONAL REPRESSOR PAAX"/>
    <property type="match status" value="1"/>
</dbReference>
<evidence type="ECO:0000259" key="1">
    <source>
        <dbReference type="Pfam" id="PF08223"/>
    </source>
</evidence>
<dbReference type="Pfam" id="PF20803">
    <property type="entry name" value="PaaX_M"/>
    <property type="match status" value="1"/>
</dbReference>
<comment type="caution">
    <text evidence="3">The sequence shown here is derived from an EMBL/GenBank/DDBJ whole genome shotgun (WGS) entry which is preliminary data.</text>
</comment>